<dbReference type="Proteomes" id="UP000291106">
    <property type="component" value="Chromosome"/>
</dbReference>
<dbReference type="GO" id="GO:0080120">
    <property type="term" value="P:CAAX-box protein maturation"/>
    <property type="evidence" value="ECO:0007669"/>
    <property type="project" value="UniProtKB-ARBA"/>
</dbReference>
<keyword evidence="1" id="KW-1133">Transmembrane helix</keyword>
<evidence type="ECO:0000259" key="2">
    <source>
        <dbReference type="Pfam" id="PF02517"/>
    </source>
</evidence>
<evidence type="ECO:0000313" key="3">
    <source>
        <dbReference type="EMBL" id="QBF84237.1"/>
    </source>
</evidence>
<keyword evidence="1" id="KW-0812">Transmembrane</keyword>
<feature type="transmembrane region" description="Helical" evidence="1">
    <location>
        <begin position="112"/>
        <end position="131"/>
    </location>
</feature>
<dbReference type="EMBL" id="CP036200">
    <property type="protein sequence ID" value="QBF84237.1"/>
    <property type="molecule type" value="Genomic_DNA"/>
</dbReference>
<gene>
    <name evidence="3" type="ORF">EXU30_17335</name>
</gene>
<dbReference type="GO" id="GO:0006508">
    <property type="term" value="P:proteolysis"/>
    <property type="evidence" value="ECO:0007669"/>
    <property type="project" value="UniProtKB-KW"/>
</dbReference>
<dbReference type="RefSeq" id="WP_130602147.1">
    <property type="nucleotide sequence ID" value="NZ_CP036200.1"/>
</dbReference>
<dbReference type="AlphaFoldDB" id="A0A411PL25"/>
<keyword evidence="3" id="KW-0645">Protease</keyword>
<keyword evidence="3" id="KW-0482">Metalloprotease</keyword>
<evidence type="ECO:0000256" key="1">
    <source>
        <dbReference type="SAM" id="Phobius"/>
    </source>
</evidence>
<keyword evidence="4" id="KW-1185">Reference proteome</keyword>
<sequence>MTRNTKALLFILVFALCHFFMKQLWGENWSEYLLNIDGQTNLLRKPIILTFIYGPMLLCAYWMFKRAGWLEILGLKPRGVLNYGLAAIVCCLPMFAGYWYLSHEINSSFVDFMIGSVYAGFFEEVIFRAALFGVLFRYCGLGFVPAALVSASVFGLAHIYQGNDAISALLAFAITAVGGTWFAWLYCECNYRIWFPMWMHLFMNAAYNFFVMSGGAVGQLDANLYRAMAIIMSLIYVGWLIRKGKPREITTRNLWVNKAYLRCDATTSPKPSSCQSSHLLKM</sequence>
<keyword evidence="3" id="KW-0378">Hydrolase</keyword>
<feature type="transmembrane region" description="Helical" evidence="1">
    <location>
        <begin position="224"/>
        <end position="241"/>
    </location>
</feature>
<feature type="transmembrane region" description="Helical" evidence="1">
    <location>
        <begin position="166"/>
        <end position="186"/>
    </location>
</feature>
<name>A0A411PL25_9GAMM</name>
<feature type="domain" description="CAAX prenyl protease 2/Lysostaphin resistance protein A-like" evidence="2">
    <location>
        <begin position="108"/>
        <end position="205"/>
    </location>
</feature>
<feature type="transmembrane region" description="Helical" evidence="1">
    <location>
        <begin position="138"/>
        <end position="160"/>
    </location>
</feature>
<protein>
    <submittedName>
        <fullName evidence="3">CPBP family intramembrane metalloprotease</fullName>
    </submittedName>
</protein>
<dbReference type="KEGG" id="smai:EXU30_17335"/>
<proteinExistence type="predicted"/>
<reference evidence="3 4" key="1">
    <citation type="submission" date="2019-02" db="EMBL/GenBank/DDBJ databases">
        <title>Shewanella sp. D4-2 isolated from Dokdo Island.</title>
        <authorList>
            <person name="Baek K."/>
        </authorList>
    </citation>
    <scope>NUCLEOTIDE SEQUENCE [LARGE SCALE GENOMIC DNA]</scope>
    <source>
        <strain evidence="3 4">D4-2</strain>
    </source>
</reference>
<dbReference type="InterPro" id="IPR003675">
    <property type="entry name" value="Rce1/LyrA-like_dom"/>
</dbReference>
<feature type="transmembrane region" description="Helical" evidence="1">
    <location>
        <begin position="42"/>
        <end position="64"/>
    </location>
</feature>
<dbReference type="OrthoDB" id="6301065at2"/>
<dbReference type="GO" id="GO:0008237">
    <property type="term" value="F:metallopeptidase activity"/>
    <property type="evidence" value="ECO:0007669"/>
    <property type="project" value="UniProtKB-KW"/>
</dbReference>
<keyword evidence="1" id="KW-0472">Membrane</keyword>
<organism evidence="3 4">
    <name type="scientific">Shewanella maritima</name>
    <dbReference type="NCBI Taxonomy" id="2520507"/>
    <lineage>
        <taxon>Bacteria</taxon>
        <taxon>Pseudomonadati</taxon>
        <taxon>Pseudomonadota</taxon>
        <taxon>Gammaproteobacteria</taxon>
        <taxon>Alteromonadales</taxon>
        <taxon>Shewanellaceae</taxon>
        <taxon>Shewanella</taxon>
    </lineage>
</organism>
<accession>A0A411PL25</accession>
<dbReference type="GO" id="GO:0004175">
    <property type="term" value="F:endopeptidase activity"/>
    <property type="evidence" value="ECO:0007669"/>
    <property type="project" value="UniProtKB-ARBA"/>
</dbReference>
<feature type="transmembrane region" description="Helical" evidence="1">
    <location>
        <begin position="80"/>
        <end position="100"/>
    </location>
</feature>
<dbReference type="Pfam" id="PF02517">
    <property type="entry name" value="Rce1-like"/>
    <property type="match status" value="1"/>
</dbReference>
<feature type="transmembrane region" description="Helical" evidence="1">
    <location>
        <begin position="198"/>
        <end position="218"/>
    </location>
</feature>
<evidence type="ECO:0000313" key="4">
    <source>
        <dbReference type="Proteomes" id="UP000291106"/>
    </source>
</evidence>